<gene>
    <name evidence="1" type="ORF">BJ138DRAFT_1084639</name>
</gene>
<keyword evidence="1" id="KW-0687">Ribonucleoprotein</keyword>
<reference evidence="1" key="1">
    <citation type="journal article" date="2021" name="New Phytol.">
        <title>Evolutionary innovations through gain and loss of genes in the ectomycorrhizal Boletales.</title>
        <authorList>
            <person name="Wu G."/>
            <person name="Miyauchi S."/>
            <person name="Morin E."/>
            <person name="Kuo A."/>
            <person name="Drula E."/>
            <person name="Varga T."/>
            <person name="Kohler A."/>
            <person name="Feng B."/>
            <person name="Cao Y."/>
            <person name="Lipzen A."/>
            <person name="Daum C."/>
            <person name="Hundley H."/>
            <person name="Pangilinan J."/>
            <person name="Johnson J."/>
            <person name="Barry K."/>
            <person name="LaButti K."/>
            <person name="Ng V."/>
            <person name="Ahrendt S."/>
            <person name="Min B."/>
            <person name="Choi I.G."/>
            <person name="Park H."/>
            <person name="Plett J.M."/>
            <person name="Magnuson J."/>
            <person name="Spatafora J.W."/>
            <person name="Nagy L.G."/>
            <person name="Henrissat B."/>
            <person name="Grigoriev I.V."/>
            <person name="Yang Z.L."/>
            <person name="Xu J."/>
            <person name="Martin F.M."/>
        </authorList>
    </citation>
    <scope>NUCLEOTIDE SEQUENCE</scope>
    <source>
        <strain evidence="1">ATCC 28755</strain>
    </source>
</reference>
<keyword evidence="2" id="KW-1185">Reference proteome</keyword>
<proteinExistence type="predicted"/>
<evidence type="ECO:0000313" key="1">
    <source>
        <dbReference type="EMBL" id="KAH7911960.1"/>
    </source>
</evidence>
<name>A0ACB8AF33_9AGAM</name>
<organism evidence="1 2">
    <name type="scientific">Hygrophoropsis aurantiaca</name>
    <dbReference type="NCBI Taxonomy" id="72124"/>
    <lineage>
        <taxon>Eukaryota</taxon>
        <taxon>Fungi</taxon>
        <taxon>Dikarya</taxon>
        <taxon>Basidiomycota</taxon>
        <taxon>Agaricomycotina</taxon>
        <taxon>Agaricomycetes</taxon>
        <taxon>Agaricomycetidae</taxon>
        <taxon>Boletales</taxon>
        <taxon>Coniophorineae</taxon>
        <taxon>Hygrophoropsidaceae</taxon>
        <taxon>Hygrophoropsis</taxon>
    </lineage>
</organism>
<accession>A0ACB8AF33</accession>
<sequence length="299" mass="33662">MKHGVAFRKFSRTSSHRNLMLRNLVSSLFEHEQIKTTLAKAKDTARLAEKIITLGKKGNETSYRRAQGFLLQPATLPKLFTTLAQRYSERPGGYTRIHRLGNRTGDNAPLAMVELVDNPRDLKLELTARAIGRELLNENLRQASPRNVANQGLPHARDIIKKELTLNGSELGNLRTRTRWNLQKVVRYRGMEALSALEGKTTAYIETLLAKPISEFKAQARMQDKAAAKAKQREQPNFVEKLVTRPSRAGAIAPGEIQPAMRLAQGALARPPRPKKVPFWQRGRVLGQPTPYTLDTLYN</sequence>
<keyword evidence="1" id="KW-0689">Ribosomal protein</keyword>
<dbReference type="EMBL" id="MU267663">
    <property type="protein sequence ID" value="KAH7911960.1"/>
    <property type="molecule type" value="Genomic_DNA"/>
</dbReference>
<protein>
    <submittedName>
        <fullName evidence="1">Ribosomal protein L17</fullName>
    </submittedName>
</protein>
<comment type="caution">
    <text evidence="1">The sequence shown here is derived from an EMBL/GenBank/DDBJ whole genome shotgun (WGS) entry which is preliminary data.</text>
</comment>
<evidence type="ECO:0000313" key="2">
    <source>
        <dbReference type="Proteomes" id="UP000790377"/>
    </source>
</evidence>
<dbReference type="Proteomes" id="UP000790377">
    <property type="component" value="Unassembled WGS sequence"/>
</dbReference>